<sequence length="1755" mass="202041">HLKSESKKSVANFKQHLFGSNLELSSNGIINLIKDNKVNSNTKINLTPIKSCHVIKKEFTPLSSTLNTIKCTSTSGGCVASSSKSSFVNKHLAIQRRKTIHDLINFELFTNLIHPNLDHYQVENLNRISNPPRRSNFLEINKKDKKNLSSYSTVFTDHKSNILIKIENLDEKQLKSHALIKKGSVLFLNQYGKQERHLFLFKNLLIVAKQKHENHYKLKYKVLVSDIWLAECFETIYWQYKKDTSIVIGWPPATNYIADFKTQQEKESWLYTIKELIFEENKENLFINIKISYNKDNYGTTEPTLYSQSHTKTVQVKSNETAQDIVNRCKNLFNLEKYNNEFFSTNDFESSFLTPSASYQLWLKNSKNEPLIPLIGHEYPFAIKMNYLRENGKSIEEDNNTFKFILIDRHKKVKKHQINFFGNNNTNFSDNLKNLNNKENSKLQIKPSIGNSKDNAVDTDRSDRIRKKMFWNKNSNNDLTSNLRRTMISSSNHHLETICDGTNSTRKSFIVASNTNPKDNSLNNNVYTASIRSNSLHHVSHYNQIRNFDIKSNNRKNSTTFSSSNGITTNLANTTLKPFYHKLRKSHIFGVKLEKICGPYSNDNNQLPLPIMSLMEKVANEGTTALMIFRKSASAKLKKSFRDRIDSNQKLDYNEMNVHVAALLIKEYLRDYPGGIIEYHLFNDCISVLKITDYNQKLASTKAILNRLPKWNYTCLKYIMGLFHCIAINASVNKMDIHNISVCVAPSIFHKLDRPNDVESSFKTIAFVEYLIDNTAYLFGNDTLDLFNKEERLSDFSLSNSQNNQLKKIPNIFIEINSDSSSQISKSNESIYNQSQKINSKRDITKILNLVTLKSKKSLVGSKNKSKENYTKPNGSIFSKNNLDSQTNLSKSIMTTSLNIEANNQSQLSTQLINDANYIMTQITNREFFSQKLSCKSESNDSNHDILNNTNSLLSSHSGIESKSSDLKFSNQTNEKRRRTSTNTSNDYCYTNKSQNNFDDVKIDNFIFEDILNEHSEELDIDDGVHEDDDDDNDDIDDDYNTSDGDVYDDEENVEIHDENKIDKKFVTKQKTKIVKKHNIFKIKSNSKHINKGINKTNLFSNNSNFKLANLNVLNNIIDKNIKTKNNKHDLSLNTLSVDSGLSVRTTANSDHESEKPTNYPTKAEEIKINEIFDRNDNGVSFKYNDLNQNYLKRQKRMLALNTEKLFEKSSQKKRAPVLGIKQQLSDSDVYYDLTRNTFEKTNQDNHNDKSNNELNHFNRNSTKRYSTKSIAPLAPNYIILHENKYQLSHEINDILTDEKIMFSLENDNHKSSNENATNLIAEHSYLSVSNNLTNKKTKSTFTSNKTKLINNNTMIYDTKLNRHHVNRSHVSRKSIVKLHNDTHLNTCNFFGNFVQVGFGDLRNLTIDKTIERPKSRHSSSIYVSYSNSTINDTKANIKSVEFESEIQPSEDINKRDSDEDSSIKYHYDPRNTELSLTNNLNESNSKALVVNLFNERPSNSVKTLVKRSLSLKNEANINLTKTLSKKNDDYNKYDERKSLNYIFSTTSDHINQENRKSYLTSNNVNRENFINKSDNKKESLNSFSVSGPISNSLITNNTLENYVSPSSLNPNILHSNFSKNNRKSIVTLIPNNHDLTSELGRIKEIKEENNQYSNNGNRVSIDANTLNFLKKIGDTNNNNLHNDDSNNKFSNLIINDLNLKGVTWSVPNIRKQFERFDQDDTNKTVRNYDSKKLIFDTNKCPIKKEIKLESTTYI</sequence>
<dbReference type="Gene3D" id="2.30.29.30">
    <property type="entry name" value="Pleckstrin-homology domain (PH domain)/Phosphotyrosine-binding domain (PTB)"/>
    <property type="match status" value="1"/>
</dbReference>
<evidence type="ECO:0000313" key="4">
    <source>
        <dbReference type="EMBL" id="CAF0901665.1"/>
    </source>
</evidence>
<feature type="region of interest" description="Disordered" evidence="2">
    <location>
        <begin position="957"/>
        <end position="991"/>
    </location>
</feature>
<dbReference type="SUPFAM" id="SSF48350">
    <property type="entry name" value="GTPase activation domain, GAP"/>
    <property type="match status" value="1"/>
</dbReference>
<feature type="compositionally biased region" description="Acidic residues" evidence="2">
    <location>
        <begin position="1019"/>
        <end position="1046"/>
    </location>
</feature>
<dbReference type="Pfam" id="PF22286">
    <property type="entry name" value="RHG20_PH"/>
    <property type="match status" value="1"/>
</dbReference>
<keyword evidence="5" id="KW-1185">Reference proteome</keyword>
<feature type="region of interest" description="Disordered" evidence="2">
    <location>
        <begin position="862"/>
        <end position="883"/>
    </location>
</feature>
<organism evidence="4 5">
    <name type="scientific">Brachionus calyciflorus</name>
    <dbReference type="NCBI Taxonomy" id="104777"/>
    <lineage>
        <taxon>Eukaryota</taxon>
        <taxon>Metazoa</taxon>
        <taxon>Spiralia</taxon>
        <taxon>Gnathifera</taxon>
        <taxon>Rotifera</taxon>
        <taxon>Eurotatoria</taxon>
        <taxon>Monogononta</taxon>
        <taxon>Pseudotrocha</taxon>
        <taxon>Ploima</taxon>
        <taxon>Brachionidae</taxon>
        <taxon>Brachionus</taxon>
    </lineage>
</organism>
<dbReference type="InterPro" id="IPR047887">
    <property type="entry name" value="ARHGAP20_PH"/>
</dbReference>
<evidence type="ECO:0000256" key="1">
    <source>
        <dbReference type="ARBA" id="ARBA00022468"/>
    </source>
</evidence>
<proteinExistence type="predicted"/>
<feature type="compositionally biased region" description="Polar residues" evidence="2">
    <location>
        <begin position="981"/>
        <end position="991"/>
    </location>
</feature>
<dbReference type="PANTHER" id="PTHR23179:SF3">
    <property type="entry name" value="RHO GTPASE-ACTIVATING PROTEIN 20"/>
    <property type="match status" value="1"/>
</dbReference>
<reference evidence="4" key="1">
    <citation type="submission" date="2021-02" db="EMBL/GenBank/DDBJ databases">
        <authorList>
            <person name="Nowell W R."/>
        </authorList>
    </citation>
    <scope>NUCLEOTIDE SEQUENCE</scope>
    <source>
        <strain evidence="4">Ploen Becks lab</strain>
    </source>
</reference>
<gene>
    <name evidence="4" type="ORF">OXX778_LOCUS11430</name>
</gene>
<dbReference type="Gene3D" id="1.10.555.10">
    <property type="entry name" value="Rho GTPase activation protein"/>
    <property type="match status" value="1"/>
</dbReference>
<dbReference type="Pfam" id="PF00620">
    <property type="entry name" value="RhoGAP"/>
    <property type="match status" value="1"/>
</dbReference>
<feature type="domain" description="Rho-GAP" evidence="3">
    <location>
        <begin position="591"/>
        <end position="779"/>
    </location>
</feature>
<name>A0A813ZKM3_9BILA</name>
<dbReference type="InterPro" id="IPR008936">
    <property type="entry name" value="Rho_GTPase_activation_prot"/>
</dbReference>
<dbReference type="GO" id="GO:0005096">
    <property type="term" value="F:GTPase activator activity"/>
    <property type="evidence" value="ECO:0007669"/>
    <property type="project" value="UniProtKB-KW"/>
</dbReference>
<dbReference type="OrthoDB" id="9558881at2759"/>
<feature type="compositionally biased region" description="Polar residues" evidence="2">
    <location>
        <begin position="871"/>
        <end position="883"/>
    </location>
</feature>
<keyword evidence="1" id="KW-0343">GTPase activation</keyword>
<feature type="region of interest" description="Disordered" evidence="2">
    <location>
        <begin position="1018"/>
        <end position="1046"/>
    </location>
</feature>
<protein>
    <recommendedName>
        <fullName evidence="3">Rho-GAP domain-containing protein</fullName>
    </recommendedName>
</protein>
<dbReference type="SUPFAM" id="SSF50729">
    <property type="entry name" value="PH domain-like"/>
    <property type="match status" value="1"/>
</dbReference>
<feature type="region of interest" description="Disordered" evidence="2">
    <location>
        <begin position="1241"/>
        <end position="1264"/>
    </location>
</feature>
<feature type="compositionally biased region" description="Polar residues" evidence="2">
    <location>
        <begin position="957"/>
        <end position="973"/>
    </location>
</feature>
<dbReference type="PROSITE" id="PS50238">
    <property type="entry name" value="RHOGAP"/>
    <property type="match status" value="1"/>
</dbReference>
<evidence type="ECO:0000259" key="3">
    <source>
        <dbReference type="PROSITE" id="PS50238"/>
    </source>
</evidence>
<dbReference type="Proteomes" id="UP000663879">
    <property type="component" value="Unassembled WGS sequence"/>
</dbReference>
<dbReference type="InterPro" id="IPR000198">
    <property type="entry name" value="RhoGAP_dom"/>
</dbReference>
<feature type="compositionally biased region" description="Basic and acidic residues" evidence="2">
    <location>
        <begin position="1241"/>
        <end position="1252"/>
    </location>
</feature>
<dbReference type="GO" id="GO:0007165">
    <property type="term" value="P:signal transduction"/>
    <property type="evidence" value="ECO:0007669"/>
    <property type="project" value="InterPro"/>
</dbReference>
<dbReference type="SMART" id="SM00324">
    <property type="entry name" value="RhoGAP"/>
    <property type="match status" value="1"/>
</dbReference>
<accession>A0A813ZKM3</accession>
<dbReference type="PANTHER" id="PTHR23179">
    <property type="entry name" value="T-CELL ACTIVATION RHO GTPASE ACTIVATING PROTEIN-RELATED"/>
    <property type="match status" value="1"/>
</dbReference>
<evidence type="ECO:0000313" key="5">
    <source>
        <dbReference type="Proteomes" id="UP000663879"/>
    </source>
</evidence>
<comment type="caution">
    <text evidence="4">The sequence shown here is derived from an EMBL/GenBank/DDBJ whole genome shotgun (WGS) entry which is preliminary data.</text>
</comment>
<feature type="non-terminal residue" evidence="4">
    <location>
        <position position="1"/>
    </location>
</feature>
<evidence type="ECO:0000256" key="2">
    <source>
        <dbReference type="SAM" id="MobiDB-lite"/>
    </source>
</evidence>
<dbReference type="InterPro" id="IPR011993">
    <property type="entry name" value="PH-like_dom_sf"/>
</dbReference>
<dbReference type="EMBL" id="CAJNOC010001937">
    <property type="protein sequence ID" value="CAF0901665.1"/>
    <property type="molecule type" value="Genomic_DNA"/>
</dbReference>